<evidence type="ECO:0000256" key="7">
    <source>
        <dbReference type="ARBA" id="ARBA00019397"/>
    </source>
</evidence>
<evidence type="ECO:0000256" key="3">
    <source>
        <dbReference type="ARBA" id="ARBA00004939"/>
    </source>
</evidence>
<dbReference type="SUPFAM" id="SSF51351">
    <property type="entry name" value="Triosephosphate isomerase (TIM)"/>
    <property type="match status" value="1"/>
</dbReference>
<dbReference type="AlphaFoldDB" id="A0A1H8RXZ2"/>
<sequence>MRRPLVAGNWKMHGTRATVRALMTAVRDGLGDNRGADVLVLPPAVYIPDAVRLAEGTGIGVGAQNVADQDQGAYTGEIAADMLTDLGCAHALVGHSERRLHYGESDALVAARFAAAIRHGVTPLLCVGETLEQRESGDTEAVLAAQIDAVAEHVDGEALTRGVVAYEPVWAIGTGRTATPEQAQSAHAFIRARLAVHGAAATQVRILYGGSVKPETAAELFAMADIDGALVGGASLKADDFINIIARAV</sequence>
<dbReference type="PANTHER" id="PTHR21139:SF42">
    <property type="entry name" value="TRIOSEPHOSPHATE ISOMERASE"/>
    <property type="match status" value="1"/>
</dbReference>
<evidence type="ECO:0000256" key="4">
    <source>
        <dbReference type="ARBA" id="ARBA00007422"/>
    </source>
</evidence>
<organism evidence="15 16">
    <name type="scientific">Aquisalimonas asiatica</name>
    <dbReference type="NCBI Taxonomy" id="406100"/>
    <lineage>
        <taxon>Bacteria</taxon>
        <taxon>Pseudomonadati</taxon>
        <taxon>Pseudomonadota</taxon>
        <taxon>Gammaproteobacteria</taxon>
        <taxon>Chromatiales</taxon>
        <taxon>Ectothiorhodospiraceae</taxon>
        <taxon>Aquisalimonas</taxon>
    </lineage>
</organism>
<evidence type="ECO:0000256" key="14">
    <source>
        <dbReference type="RuleBase" id="RU363013"/>
    </source>
</evidence>
<dbReference type="GO" id="GO:0046166">
    <property type="term" value="P:glyceraldehyde-3-phosphate biosynthetic process"/>
    <property type="evidence" value="ECO:0007669"/>
    <property type="project" value="TreeGrafter"/>
</dbReference>
<feature type="binding site" evidence="13">
    <location>
        <position position="211"/>
    </location>
    <ligand>
        <name>substrate</name>
    </ligand>
</feature>
<dbReference type="Proteomes" id="UP000199657">
    <property type="component" value="Unassembled WGS sequence"/>
</dbReference>
<comment type="subunit">
    <text evidence="5 13 14">Homodimer.</text>
</comment>
<dbReference type="Gene3D" id="3.20.20.70">
    <property type="entry name" value="Aldolase class I"/>
    <property type="match status" value="1"/>
</dbReference>
<evidence type="ECO:0000313" key="16">
    <source>
        <dbReference type="Proteomes" id="UP000199657"/>
    </source>
</evidence>
<feature type="binding site" evidence="13">
    <location>
        <begin position="9"/>
        <end position="11"/>
    </location>
    <ligand>
        <name>substrate</name>
    </ligand>
</feature>
<keyword evidence="9 13" id="KW-0963">Cytoplasm</keyword>
<dbReference type="InterPro" id="IPR000652">
    <property type="entry name" value="Triosephosphate_isomerase"/>
</dbReference>
<comment type="subcellular location">
    <subcellularLocation>
        <location evidence="13 14">Cytoplasm</location>
    </subcellularLocation>
</comment>
<dbReference type="RefSeq" id="WP_091641045.1">
    <property type="nucleotide sequence ID" value="NZ_FOEG01000002.1"/>
</dbReference>
<dbReference type="GO" id="GO:0004807">
    <property type="term" value="F:triose-phosphate isomerase activity"/>
    <property type="evidence" value="ECO:0007669"/>
    <property type="project" value="UniProtKB-UniRule"/>
</dbReference>
<dbReference type="NCBIfam" id="TIGR00419">
    <property type="entry name" value="tim"/>
    <property type="match status" value="1"/>
</dbReference>
<comment type="catalytic activity">
    <reaction evidence="1 13 14">
        <text>D-glyceraldehyde 3-phosphate = dihydroxyacetone phosphate</text>
        <dbReference type="Rhea" id="RHEA:18585"/>
        <dbReference type="ChEBI" id="CHEBI:57642"/>
        <dbReference type="ChEBI" id="CHEBI:59776"/>
        <dbReference type="EC" id="5.3.1.1"/>
    </reaction>
</comment>
<proteinExistence type="inferred from homology"/>
<dbReference type="HAMAP" id="MF_00147_B">
    <property type="entry name" value="TIM_B"/>
    <property type="match status" value="1"/>
</dbReference>
<reference evidence="15 16" key="1">
    <citation type="submission" date="2016-10" db="EMBL/GenBank/DDBJ databases">
        <authorList>
            <person name="de Groot N.N."/>
        </authorList>
    </citation>
    <scope>NUCLEOTIDE SEQUENCE [LARGE SCALE GENOMIC DNA]</scope>
    <source>
        <strain evidence="15 16">CGMCC 1.6291</strain>
    </source>
</reference>
<dbReference type="InterPro" id="IPR035990">
    <property type="entry name" value="TIM_sf"/>
</dbReference>
<comment type="similarity">
    <text evidence="4 13 14">Belongs to the triosephosphate isomerase family.</text>
</comment>
<comment type="function">
    <text evidence="12 13">Involved in the gluconeogenesis. Catalyzes stereospecifically the conversion of dihydroxyacetone phosphate (DHAP) to D-glyceraldehyde-3-phosphate (G3P).</text>
</comment>
<dbReference type="CDD" id="cd00311">
    <property type="entry name" value="TIM"/>
    <property type="match status" value="1"/>
</dbReference>
<dbReference type="EC" id="5.3.1.1" evidence="6 13"/>
<dbReference type="Pfam" id="PF00121">
    <property type="entry name" value="TIM"/>
    <property type="match status" value="1"/>
</dbReference>
<evidence type="ECO:0000256" key="11">
    <source>
        <dbReference type="ARBA" id="ARBA00023235"/>
    </source>
</evidence>
<dbReference type="GO" id="GO:0006096">
    <property type="term" value="P:glycolytic process"/>
    <property type="evidence" value="ECO:0007669"/>
    <property type="project" value="UniProtKB-UniRule"/>
</dbReference>
<comment type="pathway">
    <text evidence="2 13 14">Carbohydrate biosynthesis; gluconeogenesis.</text>
</comment>
<feature type="binding site" evidence="13">
    <location>
        <begin position="232"/>
        <end position="233"/>
    </location>
    <ligand>
        <name>substrate</name>
    </ligand>
</feature>
<feature type="binding site" evidence="13">
    <location>
        <position position="173"/>
    </location>
    <ligand>
        <name>substrate</name>
    </ligand>
</feature>
<dbReference type="InterPro" id="IPR020861">
    <property type="entry name" value="Triosephosphate_isomerase_AS"/>
</dbReference>
<keyword evidence="11 13" id="KW-0413">Isomerase</keyword>
<dbReference type="UniPathway" id="UPA00109">
    <property type="reaction ID" value="UER00189"/>
</dbReference>
<feature type="active site" description="Proton acceptor" evidence="13">
    <location>
        <position position="167"/>
    </location>
</feature>
<evidence type="ECO:0000256" key="8">
    <source>
        <dbReference type="ARBA" id="ARBA00022432"/>
    </source>
</evidence>
<keyword evidence="8 13" id="KW-0312">Gluconeogenesis</keyword>
<comment type="pathway">
    <text evidence="3">Carbohydrate metabolism; erythritol degradation.</text>
</comment>
<evidence type="ECO:0000256" key="13">
    <source>
        <dbReference type="HAMAP-Rule" id="MF_00147"/>
    </source>
</evidence>
<dbReference type="FunFam" id="3.20.20.70:FF:000020">
    <property type="entry name" value="Triosephosphate isomerase"/>
    <property type="match status" value="1"/>
</dbReference>
<evidence type="ECO:0000256" key="9">
    <source>
        <dbReference type="ARBA" id="ARBA00022490"/>
    </source>
</evidence>
<dbReference type="GO" id="GO:0005829">
    <property type="term" value="C:cytosol"/>
    <property type="evidence" value="ECO:0007669"/>
    <property type="project" value="TreeGrafter"/>
</dbReference>
<evidence type="ECO:0000256" key="1">
    <source>
        <dbReference type="ARBA" id="ARBA00000474"/>
    </source>
</evidence>
<dbReference type="GO" id="GO:0006094">
    <property type="term" value="P:gluconeogenesis"/>
    <property type="evidence" value="ECO:0007669"/>
    <property type="project" value="UniProtKB-UniRule"/>
</dbReference>
<dbReference type="InterPro" id="IPR022896">
    <property type="entry name" value="TrioseP_Isoase_bac/euk"/>
</dbReference>
<dbReference type="InterPro" id="IPR013785">
    <property type="entry name" value="Aldolase_TIM"/>
</dbReference>
<dbReference type="PROSITE" id="PS00171">
    <property type="entry name" value="TIM_1"/>
    <property type="match status" value="1"/>
</dbReference>
<dbReference type="PANTHER" id="PTHR21139">
    <property type="entry name" value="TRIOSEPHOSPHATE ISOMERASE"/>
    <property type="match status" value="1"/>
</dbReference>
<accession>A0A1H8RXZ2</accession>
<gene>
    <name evidence="13" type="primary">tpiA</name>
    <name evidence="15" type="ORF">SAMN04488052_102332</name>
</gene>
<evidence type="ECO:0000256" key="2">
    <source>
        <dbReference type="ARBA" id="ARBA00004742"/>
    </source>
</evidence>
<keyword evidence="10 13" id="KW-0324">Glycolysis</keyword>
<evidence type="ECO:0000256" key="6">
    <source>
        <dbReference type="ARBA" id="ARBA00011940"/>
    </source>
</evidence>
<dbReference type="PROSITE" id="PS51440">
    <property type="entry name" value="TIM_2"/>
    <property type="match status" value="1"/>
</dbReference>
<dbReference type="UniPathway" id="UPA00138"/>
<evidence type="ECO:0000256" key="10">
    <source>
        <dbReference type="ARBA" id="ARBA00023152"/>
    </source>
</evidence>
<evidence type="ECO:0000313" key="15">
    <source>
        <dbReference type="EMBL" id="SEO71245.1"/>
    </source>
</evidence>
<feature type="active site" description="Electrophile" evidence="13">
    <location>
        <position position="95"/>
    </location>
</feature>
<protein>
    <recommendedName>
        <fullName evidence="7 13">Triosephosphate isomerase</fullName>
        <shortName evidence="13">TIM</shortName>
        <shortName evidence="13">TPI</shortName>
        <ecNumber evidence="6 13">5.3.1.1</ecNumber>
    </recommendedName>
    <alternativeName>
        <fullName evidence="13">Triose-phosphate isomerase</fullName>
    </alternativeName>
</protein>
<dbReference type="GO" id="GO:0019563">
    <property type="term" value="P:glycerol catabolic process"/>
    <property type="evidence" value="ECO:0007669"/>
    <property type="project" value="TreeGrafter"/>
</dbReference>
<name>A0A1H8RXZ2_9GAMM</name>
<keyword evidence="16" id="KW-1185">Reference proteome</keyword>
<dbReference type="STRING" id="406100.SAMN04488052_102332"/>
<dbReference type="EMBL" id="FOEG01000002">
    <property type="protein sequence ID" value="SEO71245.1"/>
    <property type="molecule type" value="Genomic_DNA"/>
</dbReference>
<evidence type="ECO:0000256" key="12">
    <source>
        <dbReference type="ARBA" id="ARBA00055680"/>
    </source>
</evidence>
<comment type="pathway">
    <text evidence="13 14">Carbohydrate degradation; glycolysis; D-glyceraldehyde 3-phosphate from glycerone phosphate: step 1/1.</text>
</comment>
<dbReference type="OrthoDB" id="9809429at2"/>
<evidence type="ECO:0000256" key="5">
    <source>
        <dbReference type="ARBA" id="ARBA00011738"/>
    </source>
</evidence>